<organism evidence="9 10">
    <name type="scientific">Candidatus Caccosoma faecigallinarum</name>
    <dbReference type="NCBI Taxonomy" id="2840720"/>
    <lineage>
        <taxon>Bacteria</taxon>
        <taxon>Bacillati</taxon>
        <taxon>Bacillota</taxon>
        <taxon>Bacillota incertae sedis</taxon>
        <taxon>Candidatus Caccosoma</taxon>
    </lineage>
</organism>
<keyword evidence="2" id="KW-0963">Cytoplasm</keyword>
<proteinExistence type="predicted"/>
<dbReference type="GO" id="GO:0005737">
    <property type="term" value="C:cytoplasm"/>
    <property type="evidence" value="ECO:0007669"/>
    <property type="project" value="UniProtKB-SubCell"/>
</dbReference>
<keyword evidence="3" id="KW-0805">Transcription regulation</keyword>
<evidence type="ECO:0000256" key="2">
    <source>
        <dbReference type="ARBA" id="ARBA00022490"/>
    </source>
</evidence>
<dbReference type="InterPro" id="IPR011129">
    <property type="entry name" value="CSD"/>
</dbReference>
<dbReference type="Proteomes" id="UP000886893">
    <property type="component" value="Unassembled WGS sequence"/>
</dbReference>
<dbReference type="Gene3D" id="2.40.50.140">
    <property type="entry name" value="Nucleic acid-binding proteins"/>
    <property type="match status" value="1"/>
</dbReference>
<evidence type="ECO:0000256" key="1">
    <source>
        <dbReference type="ARBA" id="ARBA00004496"/>
    </source>
</evidence>
<dbReference type="InterPro" id="IPR012156">
    <property type="entry name" value="Cold_shock_CspA"/>
</dbReference>
<evidence type="ECO:0000313" key="10">
    <source>
        <dbReference type="Proteomes" id="UP000886893"/>
    </source>
</evidence>
<keyword evidence="5" id="KW-0010">Activator</keyword>
<keyword evidence="6" id="KW-0804">Transcription</keyword>
<accession>A0A9D1K9S0</accession>
<evidence type="ECO:0000256" key="7">
    <source>
        <dbReference type="RuleBase" id="RU000408"/>
    </source>
</evidence>
<dbReference type="Pfam" id="PF00313">
    <property type="entry name" value="CSD"/>
    <property type="match status" value="1"/>
</dbReference>
<keyword evidence="4" id="KW-0238">DNA-binding</keyword>
<reference evidence="9" key="2">
    <citation type="journal article" date="2021" name="PeerJ">
        <title>Extensive microbial diversity within the chicken gut microbiome revealed by metagenomics and culture.</title>
        <authorList>
            <person name="Gilroy R."/>
            <person name="Ravi A."/>
            <person name="Getino M."/>
            <person name="Pursley I."/>
            <person name="Horton D.L."/>
            <person name="Alikhan N.F."/>
            <person name="Baker D."/>
            <person name="Gharbi K."/>
            <person name="Hall N."/>
            <person name="Watson M."/>
            <person name="Adriaenssens E.M."/>
            <person name="Foster-Nyarko E."/>
            <person name="Jarju S."/>
            <person name="Secka A."/>
            <person name="Antonio M."/>
            <person name="Oren A."/>
            <person name="Chaudhuri R.R."/>
            <person name="La Ragione R."/>
            <person name="Hildebrand F."/>
            <person name="Pallen M.J."/>
        </authorList>
    </citation>
    <scope>NUCLEOTIDE SEQUENCE</scope>
    <source>
        <strain evidence="9">14508</strain>
    </source>
</reference>
<sequence>MTGKVKTFNKQKGYGFIKPENGDDIFFHYSSLIMEGFKTIDPDTEVSFDVEDTEKGPRAVNIQRV</sequence>
<comment type="caution">
    <text evidence="9">The sequence shown here is derived from an EMBL/GenBank/DDBJ whole genome shotgun (WGS) entry which is preliminary data.</text>
</comment>
<evidence type="ECO:0000259" key="8">
    <source>
        <dbReference type="PROSITE" id="PS51857"/>
    </source>
</evidence>
<dbReference type="EMBL" id="DVKI01000017">
    <property type="protein sequence ID" value="HIT16868.1"/>
    <property type="molecule type" value="Genomic_DNA"/>
</dbReference>
<dbReference type="PROSITE" id="PS00352">
    <property type="entry name" value="CSD_1"/>
    <property type="match status" value="1"/>
</dbReference>
<dbReference type="PANTHER" id="PTHR46565:SF20">
    <property type="entry name" value="COLD SHOCK DOMAIN-CONTAINING PROTEIN 4"/>
    <property type="match status" value="1"/>
</dbReference>
<name>A0A9D1K9S0_9FIRM</name>
<evidence type="ECO:0000256" key="3">
    <source>
        <dbReference type="ARBA" id="ARBA00023015"/>
    </source>
</evidence>
<dbReference type="InterPro" id="IPR002059">
    <property type="entry name" value="CSP_DNA-bd"/>
</dbReference>
<dbReference type="SUPFAM" id="SSF50249">
    <property type="entry name" value="Nucleic acid-binding proteins"/>
    <property type="match status" value="1"/>
</dbReference>
<dbReference type="PANTHER" id="PTHR46565">
    <property type="entry name" value="COLD SHOCK DOMAIN PROTEIN 2"/>
    <property type="match status" value="1"/>
</dbReference>
<gene>
    <name evidence="9" type="ORF">IAD04_00595</name>
</gene>
<reference evidence="9" key="1">
    <citation type="submission" date="2020-10" db="EMBL/GenBank/DDBJ databases">
        <authorList>
            <person name="Gilroy R."/>
        </authorList>
    </citation>
    <scope>NUCLEOTIDE SEQUENCE</scope>
    <source>
        <strain evidence="9">14508</strain>
    </source>
</reference>
<dbReference type="SMART" id="SM00357">
    <property type="entry name" value="CSP"/>
    <property type="match status" value="1"/>
</dbReference>
<dbReference type="AlphaFoldDB" id="A0A9D1K9S0"/>
<dbReference type="PIRSF" id="PIRSF002599">
    <property type="entry name" value="Cold_shock_A"/>
    <property type="match status" value="1"/>
</dbReference>
<feature type="domain" description="CSD" evidence="8">
    <location>
        <begin position="1"/>
        <end position="64"/>
    </location>
</feature>
<dbReference type="PROSITE" id="PS51857">
    <property type="entry name" value="CSD_2"/>
    <property type="match status" value="1"/>
</dbReference>
<comment type="subcellular location">
    <subcellularLocation>
        <location evidence="1 7">Cytoplasm</location>
    </subcellularLocation>
</comment>
<evidence type="ECO:0000256" key="4">
    <source>
        <dbReference type="ARBA" id="ARBA00023125"/>
    </source>
</evidence>
<evidence type="ECO:0000313" key="9">
    <source>
        <dbReference type="EMBL" id="HIT16868.1"/>
    </source>
</evidence>
<evidence type="ECO:0000256" key="6">
    <source>
        <dbReference type="ARBA" id="ARBA00023163"/>
    </source>
</evidence>
<dbReference type="InterPro" id="IPR019844">
    <property type="entry name" value="CSD_CS"/>
</dbReference>
<dbReference type="GO" id="GO:0003677">
    <property type="term" value="F:DNA binding"/>
    <property type="evidence" value="ECO:0007669"/>
    <property type="project" value="UniProtKB-KW"/>
</dbReference>
<protein>
    <submittedName>
        <fullName evidence="9">Cold shock domain-containing protein</fullName>
    </submittedName>
</protein>
<dbReference type="InterPro" id="IPR012340">
    <property type="entry name" value="NA-bd_OB-fold"/>
</dbReference>
<dbReference type="PRINTS" id="PR00050">
    <property type="entry name" value="COLDSHOCK"/>
</dbReference>
<evidence type="ECO:0000256" key="5">
    <source>
        <dbReference type="ARBA" id="ARBA00023159"/>
    </source>
</evidence>